<evidence type="ECO:0000256" key="4">
    <source>
        <dbReference type="ARBA" id="ARBA00023163"/>
    </source>
</evidence>
<keyword evidence="4" id="KW-0804">Transcription</keyword>
<sequence length="295" mass="32645">MNLHALRVFYTVAKLGSFSGAAEALFISQPAVSKALKELEHQLNIQLIERASKGKKLTLSEGGQALYDHARSIFAIEKAAVDDIKSRTGLKRGTLVIGTSTTIASYWLPPYLAKFCAQYPHIKVEVQVANTAQIEHALLECTIDLALVEGTPTEPHIISKHWQNDLMSVVIPSNFKPTKNLKAWLNNQFWLLREPGSGTLEMSVKLLAEHGVQAEQNMQLGSNEAIARSVAQGMGVALLPNVVTEDLVQLGKLTRLSQKNNEQLSRPLYQLHYKDRPSSHAAQAFEKGLFNDRNL</sequence>
<reference evidence="6 7" key="1">
    <citation type="submission" date="2024-02" db="EMBL/GenBank/DDBJ databases">
        <title>Bacteria isolated from the canopy kelp, Nereocystis luetkeana.</title>
        <authorList>
            <person name="Pfister C.A."/>
            <person name="Younker I.T."/>
            <person name="Light S.H."/>
        </authorList>
    </citation>
    <scope>NUCLEOTIDE SEQUENCE [LARGE SCALE GENOMIC DNA]</scope>
    <source>
        <strain evidence="6 7">TI.1.03</strain>
    </source>
</reference>
<comment type="caution">
    <text evidence="6">The sequence shown here is derived from an EMBL/GenBank/DDBJ whole genome shotgun (WGS) entry which is preliminary data.</text>
</comment>
<dbReference type="InterPro" id="IPR036388">
    <property type="entry name" value="WH-like_DNA-bd_sf"/>
</dbReference>
<comment type="similarity">
    <text evidence="1">Belongs to the LysR transcriptional regulatory family.</text>
</comment>
<dbReference type="InterPro" id="IPR005119">
    <property type="entry name" value="LysR_subst-bd"/>
</dbReference>
<dbReference type="InterPro" id="IPR000847">
    <property type="entry name" value="LysR_HTH_N"/>
</dbReference>
<name>A0ABU9H185_9GAMM</name>
<dbReference type="Gene3D" id="3.40.190.10">
    <property type="entry name" value="Periplasmic binding protein-like II"/>
    <property type="match status" value="2"/>
</dbReference>
<dbReference type="Gene3D" id="1.10.10.10">
    <property type="entry name" value="Winged helix-like DNA-binding domain superfamily/Winged helix DNA-binding domain"/>
    <property type="match status" value="1"/>
</dbReference>
<evidence type="ECO:0000256" key="3">
    <source>
        <dbReference type="ARBA" id="ARBA00023125"/>
    </source>
</evidence>
<dbReference type="SUPFAM" id="SSF46785">
    <property type="entry name" value="Winged helix' DNA-binding domain"/>
    <property type="match status" value="1"/>
</dbReference>
<feature type="domain" description="HTH lysR-type" evidence="5">
    <location>
        <begin position="1"/>
        <end position="58"/>
    </location>
</feature>
<organism evidence="6 7">
    <name type="scientific">Pseudoalteromonas issachenkonii</name>
    <dbReference type="NCBI Taxonomy" id="152297"/>
    <lineage>
        <taxon>Bacteria</taxon>
        <taxon>Pseudomonadati</taxon>
        <taxon>Pseudomonadota</taxon>
        <taxon>Gammaproteobacteria</taxon>
        <taxon>Alteromonadales</taxon>
        <taxon>Pseudoalteromonadaceae</taxon>
        <taxon>Pseudoalteromonas</taxon>
    </lineage>
</organism>
<dbReference type="PROSITE" id="PS50931">
    <property type="entry name" value="HTH_LYSR"/>
    <property type="match status" value="1"/>
</dbReference>
<dbReference type="InterPro" id="IPR036390">
    <property type="entry name" value="WH_DNA-bd_sf"/>
</dbReference>
<evidence type="ECO:0000259" key="5">
    <source>
        <dbReference type="PROSITE" id="PS50931"/>
    </source>
</evidence>
<dbReference type="Proteomes" id="UP001371391">
    <property type="component" value="Unassembled WGS sequence"/>
</dbReference>
<keyword evidence="2" id="KW-0805">Transcription regulation</keyword>
<evidence type="ECO:0000256" key="2">
    <source>
        <dbReference type="ARBA" id="ARBA00023015"/>
    </source>
</evidence>
<keyword evidence="3" id="KW-0238">DNA-binding</keyword>
<evidence type="ECO:0000256" key="1">
    <source>
        <dbReference type="ARBA" id="ARBA00009437"/>
    </source>
</evidence>
<proteinExistence type="inferred from homology"/>
<evidence type="ECO:0000313" key="7">
    <source>
        <dbReference type="Proteomes" id="UP001371391"/>
    </source>
</evidence>
<gene>
    <name evidence="6" type="ORF">V6257_11175</name>
</gene>
<dbReference type="RefSeq" id="WP_341602765.1">
    <property type="nucleotide sequence ID" value="NZ_JBAKAW010000009.1"/>
</dbReference>
<dbReference type="PRINTS" id="PR00039">
    <property type="entry name" value="HTHLYSR"/>
</dbReference>
<dbReference type="SUPFAM" id="SSF53850">
    <property type="entry name" value="Periplasmic binding protein-like II"/>
    <property type="match status" value="1"/>
</dbReference>
<accession>A0ABU9H185</accession>
<dbReference type="Pfam" id="PF00126">
    <property type="entry name" value="HTH_1"/>
    <property type="match status" value="1"/>
</dbReference>
<dbReference type="PANTHER" id="PTHR30126:SF39">
    <property type="entry name" value="HTH-TYPE TRANSCRIPTIONAL REGULATOR CYSL"/>
    <property type="match status" value="1"/>
</dbReference>
<keyword evidence="7" id="KW-1185">Reference proteome</keyword>
<protein>
    <submittedName>
        <fullName evidence="6">LysR substrate-binding domain-containing protein</fullName>
    </submittedName>
</protein>
<dbReference type="PANTHER" id="PTHR30126">
    <property type="entry name" value="HTH-TYPE TRANSCRIPTIONAL REGULATOR"/>
    <property type="match status" value="1"/>
</dbReference>
<evidence type="ECO:0000313" key="6">
    <source>
        <dbReference type="EMBL" id="MEL0655595.1"/>
    </source>
</evidence>
<dbReference type="Pfam" id="PF03466">
    <property type="entry name" value="LysR_substrate"/>
    <property type="match status" value="1"/>
</dbReference>
<dbReference type="EMBL" id="JBAKAW010000009">
    <property type="protein sequence ID" value="MEL0655595.1"/>
    <property type="molecule type" value="Genomic_DNA"/>
</dbReference>